<reference evidence="2" key="1">
    <citation type="submission" date="2017-12" db="EMBL/GenBank/DDBJ databases">
        <authorList>
            <person name="Diaz M."/>
        </authorList>
    </citation>
    <scope>NUCLEOTIDE SEQUENCE [LARGE SCALE GENOMIC DNA]</scope>
    <source>
        <strain evidence="2">FI11154</strain>
    </source>
</reference>
<accession>A0A2P9HGW9</accession>
<proteinExistence type="predicted"/>
<dbReference type="EMBL" id="OOFM01000004">
    <property type="protein sequence ID" value="SPL63030.1"/>
    <property type="molecule type" value="Genomic_DNA"/>
</dbReference>
<evidence type="ECO:0000313" key="2">
    <source>
        <dbReference type="Proteomes" id="UP000246073"/>
    </source>
</evidence>
<protein>
    <submittedName>
        <fullName evidence="1">Uncharacterized protein</fullName>
    </submittedName>
</protein>
<gene>
    <name evidence="1" type="ORF">OHAE_2962</name>
</gene>
<name>A0A2P9HGW9_9HYPH</name>
<sequence length="71" mass="8130">MASGVSGFQSAHRALQNSALVFWPMFNCISGKSARRLMLAMRRNRQTERRDLCRQNNKTGIHHAIVRDAIF</sequence>
<dbReference type="AlphaFoldDB" id="A0A2P9HGW9"/>
<organism evidence="1 2">
    <name type="scientific">Ochrobactrum soli</name>
    <dbReference type="NCBI Taxonomy" id="2448455"/>
    <lineage>
        <taxon>Bacteria</taxon>
        <taxon>Pseudomonadati</taxon>
        <taxon>Pseudomonadota</taxon>
        <taxon>Alphaproteobacteria</taxon>
        <taxon>Hyphomicrobiales</taxon>
        <taxon>Brucellaceae</taxon>
        <taxon>Brucella/Ochrobactrum group</taxon>
        <taxon>Ochrobactrum</taxon>
    </lineage>
</organism>
<dbReference type="Proteomes" id="UP000246073">
    <property type="component" value="Unassembled WGS sequence"/>
</dbReference>
<evidence type="ECO:0000313" key="1">
    <source>
        <dbReference type="EMBL" id="SPL63030.1"/>
    </source>
</evidence>